<dbReference type="SUPFAM" id="SSF56176">
    <property type="entry name" value="FAD-binding/transporter-associated domain-like"/>
    <property type="match status" value="1"/>
</dbReference>
<sequence>MDAAHTTVTPVVWMPETVQEAYALYQEYFPDAEWIAGGTWRQVEREKGRAFTGNVIVLERISGLASLQEEEKYVRIGACMTLEQLIENPVISREILGETLRRIAAPAVRTRGTIGGNIMYGHGDALPALIALQAELEIWNGESYACIPVEEAASYDGVFLLTAVLLPKTLEKGPDEVHFFEKIGRREAFTASLLAVSGCIRRQGGGSIRARLALVGGKDAPVRLRRAEACVAEPGWTPESFFEALAADYQPEDEPFSSGNYRLQAAAHLFLSHLWLEDKAEKGGVHKT</sequence>
<dbReference type="InterPro" id="IPR016166">
    <property type="entry name" value="FAD-bd_PCMH"/>
</dbReference>
<dbReference type="RefSeq" id="WP_091612758.1">
    <property type="nucleotide sequence ID" value="NZ_FNNC01000002.1"/>
</dbReference>
<reference evidence="5 6" key="1">
    <citation type="submission" date="2016-10" db="EMBL/GenBank/DDBJ databases">
        <authorList>
            <person name="de Groot N.N."/>
        </authorList>
    </citation>
    <scope>NUCLEOTIDE SEQUENCE [LARGE SCALE GENOMIC DNA]</scope>
    <source>
        <strain evidence="5 6">DSM 23126</strain>
    </source>
</reference>
<evidence type="ECO:0000256" key="3">
    <source>
        <dbReference type="ARBA" id="ARBA00023002"/>
    </source>
</evidence>
<feature type="domain" description="FAD-binding PCMH-type" evidence="4">
    <location>
        <begin position="1"/>
        <end position="171"/>
    </location>
</feature>
<evidence type="ECO:0000256" key="2">
    <source>
        <dbReference type="ARBA" id="ARBA00022827"/>
    </source>
</evidence>
<protein>
    <submittedName>
        <fullName evidence="5">Xanthine dehydrogenase molybdenum-binding subunit</fullName>
    </submittedName>
</protein>
<dbReference type="EMBL" id="FNNC01000002">
    <property type="protein sequence ID" value="SDW41417.1"/>
    <property type="molecule type" value="Genomic_DNA"/>
</dbReference>
<dbReference type="PANTHER" id="PTHR42659">
    <property type="entry name" value="XANTHINE DEHYDROGENASE SUBUNIT C-RELATED"/>
    <property type="match status" value="1"/>
</dbReference>
<dbReference type="PANTHER" id="PTHR42659:SF2">
    <property type="entry name" value="XANTHINE DEHYDROGENASE SUBUNIT C-RELATED"/>
    <property type="match status" value="1"/>
</dbReference>
<dbReference type="InterPro" id="IPR002346">
    <property type="entry name" value="Mopterin_DH_FAD-bd"/>
</dbReference>
<dbReference type="Pfam" id="PF00941">
    <property type="entry name" value="FAD_binding_5"/>
    <property type="match status" value="1"/>
</dbReference>
<organism evidence="5 6">
    <name type="scientific">Marinococcus luteus</name>
    <dbReference type="NCBI Taxonomy" id="1122204"/>
    <lineage>
        <taxon>Bacteria</taxon>
        <taxon>Bacillati</taxon>
        <taxon>Bacillota</taxon>
        <taxon>Bacilli</taxon>
        <taxon>Bacillales</taxon>
        <taxon>Bacillaceae</taxon>
        <taxon>Marinococcus</taxon>
    </lineage>
</organism>
<gene>
    <name evidence="5" type="ORF">SAMN05421781_1334</name>
</gene>
<dbReference type="InterPro" id="IPR036683">
    <property type="entry name" value="CO_DH_flav_C_dom_sf"/>
</dbReference>
<dbReference type="PROSITE" id="PS51387">
    <property type="entry name" value="FAD_PCMH"/>
    <property type="match status" value="1"/>
</dbReference>
<name>A0A1H2TCC2_9BACI</name>
<evidence type="ECO:0000259" key="4">
    <source>
        <dbReference type="PROSITE" id="PS51387"/>
    </source>
</evidence>
<accession>A0A1H2TCC2</accession>
<evidence type="ECO:0000256" key="1">
    <source>
        <dbReference type="ARBA" id="ARBA00022630"/>
    </source>
</evidence>
<dbReference type="Gene3D" id="3.30.465.10">
    <property type="match status" value="1"/>
</dbReference>
<evidence type="ECO:0000313" key="6">
    <source>
        <dbReference type="Proteomes" id="UP000199488"/>
    </source>
</evidence>
<keyword evidence="6" id="KW-1185">Reference proteome</keyword>
<dbReference type="Proteomes" id="UP000199488">
    <property type="component" value="Unassembled WGS sequence"/>
</dbReference>
<dbReference type="OrthoDB" id="9774454at2"/>
<dbReference type="InterPro" id="IPR036318">
    <property type="entry name" value="FAD-bd_PCMH-like_sf"/>
</dbReference>
<dbReference type="Gene3D" id="3.30.390.50">
    <property type="entry name" value="CO dehydrogenase flavoprotein, C-terminal domain"/>
    <property type="match status" value="1"/>
</dbReference>
<dbReference type="STRING" id="1122204.SAMN05421781_1334"/>
<dbReference type="GO" id="GO:0016491">
    <property type="term" value="F:oxidoreductase activity"/>
    <property type="evidence" value="ECO:0007669"/>
    <property type="project" value="UniProtKB-KW"/>
</dbReference>
<dbReference type="InterPro" id="IPR051312">
    <property type="entry name" value="Diverse_Substr_Oxidored"/>
</dbReference>
<keyword evidence="1" id="KW-0285">Flavoprotein</keyword>
<dbReference type="InterPro" id="IPR016169">
    <property type="entry name" value="FAD-bd_PCMH_sub2"/>
</dbReference>
<evidence type="ECO:0000313" key="5">
    <source>
        <dbReference type="EMBL" id="SDW41417.1"/>
    </source>
</evidence>
<dbReference type="SUPFAM" id="SSF55447">
    <property type="entry name" value="CO dehydrogenase flavoprotein C-terminal domain-like"/>
    <property type="match status" value="1"/>
</dbReference>
<dbReference type="GO" id="GO:0071949">
    <property type="term" value="F:FAD binding"/>
    <property type="evidence" value="ECO:0007669"/>
    <property type="project" value="InterPro"/>
</dbReference>
<keyword evidence="2" id="KW-0274">FAD</keyword>
<dbReference type="AlphaFoldDB" id="A0A1H2TCC2"/>
<proteinExistence type="predicted"/>
<keyword evidence="3" id="KW-0560">Oxidoreductase</keyword>